<dbReference type="WBParaSite" id="HNAJ_0000478001-mRNA-1">
    <property type="protein sequence ID" value="HNAJ_0000478001-mRNA-1"/>
    <property type="gene ID" value="HNAJ_0000478001"/>
</dbReference>
<keyword evidence="7 8" id="KW-0539">Nucleus</keyword>
<protein>
    <recommendedName>
        <fullName evidence="8">Nuclear pore complex protein</fullName>
    </recommendedName>
</protein>
<dbReference type="GO" id="GO:0000973">
    <property type="term" value="P:post-transcriptional tethering of RNA polymerase II gene DNA at nuclear periphery"/>
    <property type="evidence" value="ECO:0007669"/>
    <property type="project" value="TreeGrafter"/>
</dbReference>
<organism evidence="11">
    <name type="scientific">Rodentolepis nana</name>
    <name type="common">Dwarf tapeworm</name>
    <name type="synonym">Hymenolepis nana</name>
    <dbReference type="NCBI Taxonomy" id="102285"/>
    <lineage>
        <taxon>Eukaryota</taxon>
        <taxon>Metazoa</taxon>
        <taxon>Spiralia</taxon>
        <taxon>Lophotrochozoa</taxon>
        <taxon>Platyhelminthes</taxon>
        <taxon>Cestoda</taxon>
        <taxon>Eucestoda</taxon>
        <taxon>Cyclophyllidea</taxon>
        <taxon>Hymenolepididae</taxon>
        <taxon>Rodentolepis</taxon>
    </lineage>
</organism>
<evidence type="ECO:0000256" key="7">
    <source>
        <dbReference type="ARBA" id="ARBA00023242"/>
    </source>
</evidence>
<sequence>MGSPTFATHVFIERLIGIKKSLQVVKSKLYYFCEHIEETHLKDSLRKVFDYIPTLSLAVPERNARADSDLLPGNNSLNQNEGILINQPKKYGIFQPYPISETIIVKKMPLKKKKSDDSSDPKSTNNDKRPIQILIFELDKAIQNLYVVIESLVDTLERHQKSDNMKMIFPIDRVSTKENISFHRGILDHDPYDDREACIGTLLNKSTHWSSDLPKKKDTSEVFTEFYEIWKQVEGDPLASAEKYSQLTNEYLAVLQRPDRGSMFSIKKSNEPSLFDAVDLERSTWQLIHALYSDRICHVDSPLNTQSLKPFCHSEKEIVGHLYDTDSELRETQIIVDWLEGKVREEIVKVAGKYECLFNESTIWENTRHLIENMGVSDMKAKHIISQLFPDAPYIGEGTLAQKDIENENRYLNYLFLCVRGGDLQRAQRICLQRGDITRAVAMEAWRPFHSSYLSEDITHPDNHVVEGNASRVLSKSVAWWSAENPALNVHERAIFAAQSGNLSALLEAVTSGSWEDLLWAHCRALVESRVDASLRSKLDCGPRADTLVSAPSSLSLSTFIHFKWQAF</sequence>
<dbReference type="GO" id="GO:0006606">
    <property type="term" value="P:protein import into nucleus"/>
    <property type="evidence" value="ECO:0007669"/>
    <property type="project" value="TreeGrafter"/>
</dbReference>
<keyword evidence="8" id="KW-0472">Membrane</keyword>
<dbReference type="GO" id="GO:0031965">
    <property type="term" value="C:nuclear membrane"/>
    <property type="evidence" value="ECO:0007669"/>
    <property type="project" value="UniProtKB-SubCell"/>
</dbReference>
<dbReference type="PANTHER" id="PTHR13003">
    <property type="entry name" value="NUP107-RELATED"/>
    <property type="match status" value="1"/>
</dbReference>
<evidence type="ECO:0000256" key="4">
    <source>
        <dbReference type="ARBA" id="ARBA00022927"/>
    </source>
</evidence>
<keyword evidence="3" id="KW-0509">mRNA transport</keyword>
<comment type="subcellular location">
    <subcellularLocation>
        <location evidence="8">Nucleus</location>
        <location evidence="8">Nuclear pore complex</location>
    </subcellularLocation>
    <subcellularLocation>
        <location evidence="8">Nucleus membrane</location>
    </subcellularLocation>
</comment>
<evidence type="ECO:0000313" key="9">
    <source>
        <dbReference type="EMBL" id="VDO00638.1"/>
    </source>
</evidence>
<keyword evidence="4" id="KW-0653">Protein transport</keyword>
<reference evidence="11" key="1">
    <citation type="submission" date="2017-02" db="UniProtKB">
        <authorList>
            <consortium name="WormBaseParasite"/>
        </authorList>
    </citation>
    <scope>IDENTIFICATION</scope>
</reference>
<dbReference type="Pfam" id="PF04121">
    <property type="entry name" value="Nup84_Nup100"/>
    <property type="match status" value="1"/>
</dbReference>
<keyword evidence="2 8" id="KW-0813">Transport</keyword>
<keyword evidence="6 8" id="KW-0906">Nuclear pore complex</keyword>
<dbReference type="Gene3D" id="1.10.3450.20">
    <property type="match status" value="1"/>
</dbReference>
<keyword evidence="5 8" id="KW-0811">Translocation</keyword>
<dbReference type="STRING" id="102285.A0A0R3TCJ1"/>
<dbReference type="GO" id="GO:0031080">
    <property type="term" value="C:nuclear pore outer ring"/>
    <property type="evidence" value="ECO:0007669"/>
    <property type="project" value="TreeGrafter"/>
</dbReference>
<evidence type="ECO:0000256" key="6">
    <source>
        <dbReference type="ARBA" id="ARBA00023132"/>
    </source>
</evidence>
<accession>A0A0R3TCJ1</accession>
<dbReference type="PANTHER" id="PTHR13003:SF2">
    <property type="entry name" value="NUCLEAR PORE COMPLEX PROTEIN NUP107"/>
    <property type="match status" value="1"/>
</dbReference>
<proteinExistence type="inferred from homology"/>
<reference evidence="9 10" key="2">
    <citation type="submission" date="2018-11" db="EMBL/GenBank/DDBJ databases">
        <authorList>
            <consortium name="Pathogen Informatics"/>
        </authorList>
    </citation>
    <scope>NUCLEOTIDE SEQUENCE [LARGE SCALE GENOMIC DNA]</scope>
</reference>
<dbReference type="GO" id="GO:0017056">
    <property type="term" value="F:structural constituent of nuclear pore"/>
    <property type="evidence" value="ECO:0007669"/>
    <property type="project" value="UniProtKB-UniRule"/>
</dbReference>
<evidence type="ECO:0000256" key="3">
    <source>
        <dbReference type="ARBA" id="ARBA00022816"/>
    </source>
</evidence>
<dbReference type="OrthoDB" id="3098at2759"/>
<comment type="subunit">
    <text evidence="8">Part of the nuclear pore complex (NPC).</text>
</comment>
<evidence type="ECO:0000313" key="11">
    <source>
        <dbReference type="WBParaSite" id="HNAJ_0000478001-mRNA-1"/>
    </source>
</evidence>
<dbReference type="Proteomes" id="UP000278807">
    <property type="component" value="Unassembled WGS sequence"/>
</dbReference>
<name>A0A0R3TCJ1_RODNA</name>
<dbReference type="GO" id="GO:0006406">
    <property type="term" value="P:mRNA export from nucleus"/>
    <property type="evidence" value="ECO:0007669"/>
    <property type="project" value="TreeGrafter"/>
</dbReference>
<dbReference type="InterPro" id="IPR007252">
    <property type="entry name" value="Nup84/Nup107"/>
</dbReference>
<dbReference type="AlphaFoldDB" id="A0A0R3TCJ1"/>
<dbReference type="EMBL" id="UZAE01003635">
    <property type="protein sequence ID" value="VDO00638.1"/>
    <property type="molecule type" value="Genomic_DNA"/>
</dbReference>
<comment type="similarity">
    <text evidence="1 8">Belongs to the nucleoporin Nup84/Nup107 family.</text>
</comment>
<evidence type="ECO:0000256" key="8">
    <source>
        <dbReference type="RuleBase" id="RU365072"/>
    </source>
</evidence>
<evidence type="ECO:0000256" key="2">
    <source>
        <dbReference type="ARBA" id="ARBA00022448"/>
    </source>
</evidence>
<evidence type="ECO:0000313" key="10">
    <source>
        <dbReference type="Proteomes" id="UP000278807"/>
    </source>
</evidence>
<evidence type="ECO:0000256" key="5">
    <source>
        <dbReference type="ARBA" id="ARBA00023010"/>
    </source>
</evidence>
<keyword evidence="10" id="KW-1185">Reference proteome</keyword>
<evidence type="ECO:0000256" key="1">
    <source>
        <dbReference type="ARBA" id="ARBA00009510"/>
    </source>
</evidence>
<comment type="function">
    <text evidence="8">Functions as a component of the nuclear pore complex (NPC).</text>
</comment>
<gene>
    <name evidence="9" type="ORF">HNAJ_LOCUS4778</name>
</gene>